<dbReference type="Proteomes" id="UP000767446">
    <property type="component" value="Unassembled WGS sequence"/>
</dbReference>
<protein>
    <submittedName>
        <fullName evidence="1">Uncharacterized protein</fullName>
    </submittedName>
</protein>
<organism evidence="1 2">
    <name type="scientific">Gomphosphaeria aponina SAG 52.96 = DSM 107014</name>
    <dbReference type="NCBI Taxonomy" id="1521640"/>
    <lineage>
        <taxon>Bacteria</taxon>
        <taxon>Bacillati</taxon>
        <taxon>Cyanobacteriota</taxon>
        <taxon>Cyanophyceae</taxon>
        <taxon>Oscillatoriophycideae</taxon>
        <taxon>Chroococcales</taxon>
        <taxon>Gomphosphaeriaceae</taxon>
        <taxon>Gomphosphaeria</taxon>
    </lineage>
</organism>
<evidence type="ECO:0000313" key="2">
    <source>
        <dbReference type="Proteomes" id="UP000767446"/>
    </source>
</evidence>
<dbReference type="EMBL" id="JADQBC010000001">
    <property type="protein sequence ID" value="MBR8826299.1"/>
    <property type="molecule type" value="Genomic_DNA"/>
</dbReference>
<dbReference type="AlphaFoldDB" id="A0A941GLH1"/>
<proteinExistence type="predicted"/>
<comment type="caution">
    <text evidence="1">The sequence shown here is derived from an EMBL/GenBank/DDBJ whole genome shotgun (WGS) entry which is preliminary data.</text>
</comment>
<evidence type="ECO:0000313" key="1">
    <source>
        <dbReference type="EMBL" id="MBR8826299.1"/>
    </source>
</evidence>
<sequence length="251" mass="28110">MKQPLDAIPSTPPSSKVPEIEEIVISVSAKNLNPSMLNLDFLKMTGIVPGDWQIMEEPVVSSRISRISFQNGVSIVAQPGSISFREMVNIKTKQELNAPDVASQYVEKLPHAEYQVLNISPRILLPVLTSQDGARKYITENLLAPGPWLNIGKIPVQAGINLFYELEGCQLNLVINEAHLQQRDPNKPAISALLFSGSFSYNVANENEQTRLNQLTQRIKNWKNDVVIFRNIVHEKFAAQLPQEQDSLFLL</sequence>
<gene>
    <name evidence="1" type="ORF">DSM107014_00090</name>
</gene>
<accession>A0A941GLH1</accession>
<name>A0A941GLH1_9CHRO</name>
<reference evidence="1" key="1">
    <citation type="submission" date="2021-02" db="EMBL/GenBank/DDBJ databases">
        <title>Metagenome analyses of Stigonema ocellatum DSM 106950, Chlorogloea purpurea SAG 13.99 and Gomphosphaeria aponina DSM 107014.</title>
        <authorList>
            <person name="Marter P."/>
            <person name="Huang S."/>
        </authorList>
    </citation>
    <scope>NUCLEOTIDE SEQUENCE</scope>
    <source>
        <strain evidence="1">JP213</strain>
    </source>
</reference>